<name>A0A4Y2FT21_ARAVE</name>
<proteinExistence type="predicted"/>
<comment type="caution">
    <text evidence="1">The sequence shown here is derived from an EMBL/GenBank/DDBJ whole genome shotgun (WGS) entry which is preliminary data.</text>
</comment>
<dbReference type="AlphaFoldDB" id="A0A4Y2FT21"/>
<gene>
    <name evidence="1" type="ORF">AVEN_153378_1</name>
</gene>
<protein>
    <submittedName>
        <fullName evidence="1">Uncharacterized protein</fullName>
    </submittedName>
</protein>
<dbReference type="EMBL" id="BGPR01001040">
    <property type="protein sequence ID" value="GBM43736.1"/>
    <property type="molecule type" value="Genomic_DNA"/>
</dbReference>
<sequence>MKYPMHRQCPEGVDSWCKFQRTRALDKPFKDKPTGLSQHIINIAKPLYMKLCDQQLLCKCLHGTTQNANESFNGMLWNEFFSRYEDLIQCDSALRQQICVTGREYKDDSESLIFEGSEILSSCGRWRCMGTGRTFLDDKG</sequence>
<organism evidence="1 2">
    <name type="scientific">Araneus ventricosus</name>
    <name type="common">Orbweaver spider</name>
    <name type="synonym">Epeira ventricosa</name>
    <dbReference type="NCBI Taxonomy" id="182803"/>
    <lineage>
        <taxon>Eukaryota</taxon>
        <taxon>Metazoa</taxon>
        <taxon>Ecdysozoa</taxon>
        <taxon>Arthropoda</taxon>
        <taxon>Chelicerata</taxon>
        <taxon>Arachnida</taxon>
        <taxon>Araneae</taxon>
        <taxon>Araneomorphae</taxon>
        <taxon>Entelegynae</taxon>
        <taxon>Araneoidea</taxon>
        <taxon>Araneidae</taxon>
        <taxon>Araneus</taxon>
    </lineage>
</organism>
<evidence type="ECO:0000313" key="2">
    <source>
        <dbReference type="Proteomes" id="UP000499080"/>
    </source>
</evidence>
<dbReference type="Proteomes" id="UP000499080">
    <property type="component" value="Unassembled WGS sequence"/>
</dbReference>
<reference evidence="1 2" key="1">
    <citation type="journal article" date="2019" name="Sci. Rep.">
        <title>Orb-weaving spider Araneus ventricosus genome elucidates the spidroin gene catalogue.</title>
        <authorList>
            <person name="Kono N."/>
            <person name="Nakamura H."/>
            <person name="Ohtoshi R."/>
            <person name="Moran D.A.P."/>
            <person name="Shinohara A."/>
            <person name="Yoshida Y."/>
            <person name="Fujiwara M."/>
            <person name="Mori M."/>
            <person name="Tomita M."/>
            <person name="Arakawa K."/>
        </authorList>
    </citation>
    <scope>NUCLEOTIDE SEQUENCE [LARGE SCALE GENOMIC DNA]</scope>
</reference>
<keyword evidence="2" id="KW-1185">Reference proteome</keyword>
<evidence type="ECO:0000313" key="1">
    <source>
        <dbReference type="EMBL" id="GBM43736.1"/>
    </source>
</evidence>
<accession>A0A4Y2FT21</accession>